<dbReference type="Gene3D" id="2.30.280.10">
    <property type="entry name" value="SRA-YDG"/>
    <property type="match status" value="1"/>
</dbReference>
<dbReference type="CDD" id="cd00085">
    <property type="entry name" value="HNHc"/>
    <property type="match status" value="1"/>
</dbReference>
<evidence type="ECO:0000313" key="3">
    <source>
        <dbReference type="EMBL" id="GHI56955.1"/>
    </source>
</evidence>
<organism evidence="3 4">
    <name type="scientific">Streptomyces rubradiris</name>
    <name type="common">Streptomyces achromogenes subsp. rubradiris</name>
    <dbReference type="NCBI Taxonomy" id="285531"/>
    <lineage>
        <taxon>Bacteria</taxon>
        <taxon>Bacillati</taxon>
        <taxon>Actinomycetota</taxon>
        <taxon>Actinomycetes</taxon>
        <taxon>Kitasatosporales</taxon>
        <taxon>Streptomycetaceae</taxon>
        <taxon>Streptomyces</taxon>
    </lineage>
</organism>
<protein>
    <recommendedName>
        <fullName evidence="2">YDG domain-containing protein</fullName>
    </recommendedName>
</protein>
<sequence>MIGELPDITVGQTFPSRRALHDAGVHRPLQAGICGTKQTGAESIVVSGGYKDDEDYGAVIIYTGHGGRDPETQKQVAEQSLTDPGNAALVTSYLEGFPVRVVRGAQSRSPYAPAEGYRYDGLFNVSSFGSKMGVDGFRVWQFRLEAKNQAEKIADSNREDNSPTSAEDLSPRDLVATQRVVRNTGVARQVKTWHLDQCQVCGTRLVVPGGTYSEAAHIQALGAPHNGADIVGNILCLCPNCHVLFDAGAIYLRDDLVVMAGETEVGPLRLDSRHQIRLECVRSHRARWRR</sequence>
<evidence type="ECO:0000313" key="4">
    <source>
        <dbReference type="Proteomes" id="UP000646738"/>
    </source>
</evidence>
<gene>
    <name evidence="3" type="ORF">Srubr_68010</name>
</gene>
<dbReference type="InterPro" id="IPR036987">
    <property type="entry name" value="SRA-YDG_sf"/>
</dbReference>
<proteinExistence type="predicted"/>
<dbReference type="InterPro" id="IPR015947">
    <property type="entry name" value="PUA-like_sf"/>
</dbReference>
<evidence type="ECO:0000256" key="1">
    <source>
        <dbReference type="SAM" id="MobiDB-lite"/>
    </source>
</evidence>
<feature type="region of interest" description="Disordered" evidence="1">
    <location>
        <begin position="151"/>
        <end position="172"/>
    </location>
</feature>
<comment type="caution">
    <text evidence="3">The sequence shown here is derived from an EMBL/GenBank/DDBJ whole genome shotgun (WGS) entry which is preliminary data.</text>
</comment>
<dbReference type="PANTHER" id="PTHR14140:SF27">
    <property type="entry name" value="OS04G0289800 PROTEIN"/>
    <property type="match status" value="1"/>
</dbReference>
<dbReference type="InterPro" id="IPR003105">
    <property type="entry name" value="SRA_YDG"/>
</dbReference>
<evidence type="ECO:0000259" key="2">
    <source>
        <dbReference type="PROSITE" id="PS51015"/>
    </source>
</evidence>
<dbReference type="Pfam" id="PF02182">
    <property type="entry name" value="SAD_SRA"/>
    <property type="match status" value="1"/>
</dbReference>
<dbReference type="SUPFAM" id="SSF88697">
    <property type="entry name" value="PUA domain-like"/>
    <property type="match status" value="1"/>
</dbReference>
<keyword evidence="4" id="KW-1185">Reference proteome</keyword>
<reference evidence="4" key="1">
    <citation type="submission" date="2023-07" db="EMBL/GenBank/DDBJ databases">
        <title>Whole genome shotgun sequence of Streptomyces achromogenes subsp. rubradiris NBRC 14000.</title>
        <authorList>
            <person name="Komaki H."/>
            <person name="Tamura T."/>
        </authorList>
    </citation>
    <scope>NUCLEOTIDE SEQUENCE [LARGE SCALE GENOMIC DNA]</scope>
    <source>
        <strain evidence="4">NBRC 14000</strain>
    </source>
</reference>
<dbReference type="InterPro" id="IPR003615">
    <property type="entry name" value="HNH_nuc"/>
</dbReference>
<name>A0ABQ3RMD8_STRRR</name>
<feature type="domain" description="YDG" evidence="2">
    <location>
        <begin position="3"/>
        <end position="146"/>
    </location>
</feature>
<dbReference type="RefSeq" id="WP_189992552.1">
    <property type="nucleotide sequence ID" value="NZ_BNCB01000004.1"/>
</dbReference>
<feature type="compositionally biased region" description="Basic and acidic residues" evidence="1">
    <location>
        <begin position="151"/>
        <end position="161"/>
    </location>
</feature>
<accession>A0ABQ3RMD8</accession>
<dbReference type="PANTHER" id="PTHR14140">
    <property type="entry name" value="E3 UBIQUITIN-PROTEIN LIGASE UHRF-RELATED"/>
    <property type="match status" value="1"/>
</dbReference>
<dbReference type="Proteomes" id="UP000646738">
    <property type="component" value="Unassembled WGS sequence"/>
</dbReference>
<dbReference type="Pfam" id="PF13391">
    <property type="entry name" value="HNH_2"/>
    <property type="match status" value="1"/>
</dbReference>
<dbReference type="PROSITE" id="PS51015">
    <property type="entry name" value="YDG"/>
    <property type="match status" value="1"/>
</dbReference>
<dbReference type="SMART" id="SM00466">
    <property type="entry name" value="SRA"/>
    <property type="match status" value="1"/>
</dbReference>
<dbReference type="EMBL" id="BNEA01000015">
    <property type="protein sequence ID" value="GHI56955.1"/>
    <property type="molecule type" value="Genomic_DNA"/>
</dbReference>
<dbReference type="InterPro" id="IPR045134">
    <property type="entry name" value="UHRF1/2-like"/>
</dbReference>